<dbReference type="GO" id="GO:0019706">
    <property type="term" value="F:protein-cysteine S-palmitoyltransferase activity"/>
    <property type="evidence" value="ECO:0007669"/>
    <property type="project" value="UniProtKB-EC"/>
</dbReference>
<evidence type="ECO:0000313" key="11">
    <source>
        <dbReference type="EMBL" id="OXA52624.1"/>
    </source>
</evidence>
<dbReference type="PROSITE" id="PS50088">
    <property type="entry name" value="ANK_REPEAT"/>
    <property type="match status" value="4"/>
</dbReference>
<feature type="transmembrane region" description="Helical" evidence="8">
    <location>
        <begin position="303"/>
        <end position="332"/>
    </location>
</feature>
<evidence type="ECO:0000256" key="8">
    <source>
        <dbReference type="RuleBase" id="RU079119"/>
    </source>
</evidence>
<evidence type="ECO:0000256" key="2">
    <source>
        <dbReference type="ARBA" id="ARBA00022692"/>
    </source>
</evidence>
<evidence type="ECO:0000256" key="1">
    <source>
        <dbReference type="ARBA" id="ARBA00004141"/>
    </source>
</evidence>
<sequence>MTKLVESMDRGDVAGSDLSSSEFLSPQKAALGPNNNGRGDSSGVPEYDIVKATQYGIYARCEQLLNEGFDVNQRDAENITLLHWAAINCRMEIVKLYIQRGAIVDSIGGELNSSPLHWATRQGHLNVVVYLMLHGADPTLRDGEGCSAIHLASQFGYTSIVAYLLAKGISPDMQDRSGMTPIMWAACRTHCADPARLILTFGASTSIQDRIKQNTALHWAIQSKNSTVFLLLVNSNASLDIPNDTGETAFNMLKQMKQYDWISKRAVDNVLNKAERNGKRSWFHDYHKDEDLKTWVTRSLPFVVIYALGLIFSASIELGWKLLLLFAVYLTFRGVGKVVCDDKFMSIFPISVYLATKFWMYVVWFFYIAPEIPLYATVGFVSLSTLLWYNFLRAWRGDPGVIKMSAEERHKTIISLAEEDGFDPKHFCTTCLVRKPLRSKHCSICNRCVARFDHHCPWLSNCVGWKNHKYFIGYLLSLVIMCIACVVGSFMLWNKVLGVDWTFIDVMRYQPWVNFMMAQAVVHGGWVLVLLICQLYQILWLGLTTNERLNWTRYSYFGAGKGNRNHGHNPKLFHRGVVQNFADFFEIGFMHPKRIDWMRAWVPQQMDEDEQYSDREPFLRDHRDNYQYV</sequence>
<feature type="repeat" description="ANK" evidence="7">
    <location>
        <begin position="144"/>
        <end position="176"/>
    </location>
</feature>
<evidence type="ECO:0000259" key="10">
    <source>
        <dbReference type="Pfam" id="PF01529"/>
    </source>
</evidence>
<evidence type="ECO:0000256" key="5">
    <source>
        <dbReference type="ARBA" id="ARBA00023043"/>
    </source>
</evidence>
<dbReference type="STRING" id="158441.A0A226E6D8"/>
<dbReference type="PROSITE" id="PS50297">
    <property type="entry name" value="ANK_REP_REGION"/>
    <property type="match status" value="2"/>
</dbReference>
<dbReference type="PROSITE" id="PS50216">
    <property type="entry name" value="DHHC"/>
    <property type="match status" value="1"/>
</dbReference>
<feature type="transmembrane region" description="Helical" evidence="8">
    <location>
        <begin position="513"/>
        <end position="543"/>
    </location>
</feature>
<proteinExistence type="inferred from homology"/>
<gene>
    <name evidence="11" type="ORF">Fcan01_12584</name>
</gene>
<feature type="compositionally biased region" description="Basic and acidic residues" evidence="9">
    <location>
        <begin position="1"/>
        <end position="12"/>
    </location>
</feature>
<comment type="domain">
    <text evidence="8">The DHHC domain is required for palmitoyltransferase activity.</text>
</comment>
<dbReference type="PANTHER" id="PTHR24161:SF85">
    <property type="entry name" value="PALMITOYLTRANSFERASE HIP14"/>
    <property type="match status" value="1"/>
</dbReference>
<evidence type="ECO:0000313" key="12">
    <source>
        <dbReference type="Proteomes" id="UP000198287"/>
    </source>
</evidence>
<dbReference type="AlphaFoldDB" id="A0A226E6D8"/>
<organism evidence="11 12">
    <name type="scientific">Folsomia candida</name>
    <name type="common">Springtail</name>
    <dbReference type="NCBI Taxonomy" id="158441"/>
    <lineage>
        <taxon>Eukaryota</taxon>
        <taxon>Metazoa</taxon>
        <taxon>Ecdysozoa</taxon>
        <taxon>Arthropoda</taxon>
        <taxon>Hexapoda</taxon>
        <taxon>Collembola</taxon>
        <taxon>Entomobryomorpha</taxon>
        <taxon>Isotomoidea</taxon>
        <taxon>Isotomidae</taxon>
        <taxon>Proisotominae</taxon>
        <taxon>Folsomia</taxon>
    </lineage>
</organism>
<keyword evidence="6 8" id="KW-0472">Membrane</keyword>
<dbReference type="Pfam" id="PF12796">
    <property type="entry name" value="Ank_2"/>
    <property type="match status" value="2"/>
</dbReference>
<dbReference type="SUPFAM" id="SSF48403">
    <property type="entry name" value="Ankyrin repeat"/>
    <property type="match status" value="1"/>
</dbReference>
<feature type="repeat" description="ANK" evidence="7">
    <location>
        <begin position="111"/>
        <end position="143"/>
    </location>
</feature>
<dbReference type="InterPro" id="IPR001594">
    <property type="entry name" value="Palmitoyltrfase_DHHC"/>
</dbReference>
<feature type="transmembrane region" description="Helical" evidence="8">
    <location>
        <begin position="372"/>
        <end position="392"/>
    </location>
</feature>
<keyword evidence="8" id="KW-0012">Acyltransferase</keyword>
<name>A0A226E6D8_FOLCA</name>
<feature type="repeat" description="ANK" evidence="7">
    <location>
        <begin position="77"/>
        <end position="109"/>
    </location>
</feature>
<dbReference type="InterPro" id="IPR002110">
    <property type="entry name" value="Ankyrin_rpt"/>
</dbReference>
<comment type="subcellular location">
    <subcellularLocation>
        <location evidence="1">Membrane</location>
        <topology evidence="1">Multi-pass membrane protein</topology>
    </subcellularLocation>
</comment>
<dbReference type="Pfam" id="PF01529">
    <property type="entry name" value="DHHC"/>
    <property type="match status" value="1"/>
</dbReference>
<dbReference type="SMART" id="SM00248">
    <property type="entry name" value="ANK"/>
    <property type="match status" value="5"/>
</dbReference>
<dbReference type="EMBL" id="LNIX01000006">
    <property type="protein sequence ID" value="OXA52624.1"/>
    <property type="molecule type" value="Genomic_DNA"/>
</dbReference>
<dbReference type="InterPro" id="IPR036770">
    <property type="entry name" value="Ankyrin_rpt-contain_sf"/>
</dbReference>
<dbReference type="Proteomes" id="UP000198287">
    <property type="component" value="Unassembled WGS sequence"/>
</dbReference>
<dbReference type="PANTHER" id="PTHR24161">
    <property type="entry name" value="ANK_REP_REGION DOMAIN-CONTAINING PROTEIN-RELATED"/>
    <property type="match status" value="1"/>
</dbReference>
<feature type="transmembrane region" description="Helical" evidence="8">
    <location>
        <begin position="344"/>
        <end position="366"/>
    </location>
</feature>
<evidence type="ECO:0000256" key="9">
    <source>
        <dbReference type="SAM" id="MobiDB-lite"/>
    </source>
</evidence>
<reference evidence="11 12" key="1">
    <citation type="submission" date="2015-12" db="EMBL/GenBank/DDBJ databases">
        <title>The genome of Folsomia candida.</title>
        <authorList>
            <person name="Faddeeva A."/>
            <person name="Derks M.F."/>
            <person name="Anvar Y."/>
            <person name="Smit S."/>
            <person name="Van Straalen N."/>
            <person name="Roelofs D."/>
        </authorList>
    </citation>
    <scope>NUCLEOTIDE SEQUENCE [LARGE SCALE GENOMIC DNA]</scope>
    <source>
        <strain evidence="11 12">VU population</strain>
        <tissue evidence="11">Whole body</tissue>
    </source>
</reference>
<comment type="caution">
    <text evidence="11">The sequence shown here is derived from an EMBL/GenBank/DDBJ whole genome shotgun (WGS) entry which is preliminary data.</text>
</comment>
<dbReference type="EC" id="2.3.1.225" evidence="8"/>
<dbReference type="OMA" id="FWVGFRY"/>
<keyword evidence="3" id="KW-0677">Repeat</keyword>
<evidence type="ECO:0000256" key="3">
    <source>
        <dbReference type="ARBA" id="ARBA00022737"/>
    </source>
</evidence>
<protein>
    <recommendedName>
        <fullName evidence="8">Palmitoyltransferase</fullName>
        <ecNumber evidence="8">2.3.1.225</ecNumber>
    </recommendedName>
</protein>
<evidence type="ECO:0000256" key="6">
    <source>
        <dbReference type="ARBA" id="ARBA00023136"/>
    </source>
</evidence>
<feature type="transmembrane region" description="Helical" evidence="8">
    <location>
        <begin position="471"/>
        <end position="493"/>
    </location>
</feature>
<feature type="domain" description="Palmitoyltransferase DHHC" evidence="10">
    <location>
        <begin position="423"/>
        <end position="551"/>
    </location>
</feature>
<keyword evidence="12" id="KW-1185">Reference proteome</keyword>
<accession>A0A226E6D8</accession>
<keyword evidence="4 8" id="KW-1133">Transmembrane helix</keyword>
<dbReference type="GO" id="GO:0016020">
    <property type="term" value="C:membrane"/>
    <property type="evidence" value="ECO:0007669"/>
    <property type="project" value="UniProtKB-SubCell"/>
</dbReference>
<dbReference type="Gene3D" id="1.25.40.20">
    <property type="entry name" value="Ankyrin repeat-containing domain"/>
    <property type="match status" value="1"/>
</dbReference>
<keyword evidence="5 7" id="KW-0040">ANK repeat</keyword>
<evidence type="ECO:0000256" key="7">
    <source>
        <dbReference type="PROSITE-ProRule" id="PRU00023"/>
    </source>
</evidence>
<comment type="similarity">
    <text evidence="8">Belongs to the DHHC palmitoyltransferase family.</text>
</comment>
<feature type="repeat" description="ANK" evidence="7">
    <location>
        <begin position="212"/>
        <end position="244"/>
    </location>
</feature>
<evidence type="ECO:0000256" key="4">
    <source>
        <dbReference type="ARBA" id="ARBA00022989"/>
    </source>
</evidence>
<comment type="catalytic activity">
    <reaction evidence="8">
        <text>L-cysteinyl-[protein] + hexadecanoyl-CoA = S-hexadecanoyl-L-cysteinyl-[protein] + CoA</text>
        <dbReference type="Rhea" id="RHEA:36683"/>
        <dbReference type="Rhea" id="RHEA-COMP:10131"/>
        <dbReference type="Rhea" id="RHEA-COMP:11032"/>
        <dbReference type="ChEBI" id="CHEBI:29950"/>
        <dbReference type="ChEBI" id="CHEBI:57287"/>
        <dbReference type="ChEBI" id="CHEBI:57379"/>
        <dbReference type="ChEBI" id="CHEBI:74151"/>
        <dbReference type="EC" id="2.3.1.225"/>
    </reaction>
</comment>
<keyword evidence="2 8" id="KW-0812">Transmembrane</keyword>
<keyword evidence="8 11" id="KW-0808">Transferase</keyword>
<feature type="region of interest" description="Disordered" evidence="9">
    <location>
        <begin position="1"/>
        <end position="43"/>
    </location>
</feature>
<dbReference type="OrthoDB" id="6781668at2759"/>